<dbReference type="InterPro" id="IPR033740">
    <property type="entry name" value="Pept_M24B"/>
</dbReference>
<dbReference type="SUPFAM" id="SSF55920">
    <property type="entry name" value="Creatinase/aminopeptidase"/>
    <property type="match status" value="1"/>
</dbReference>
<dbReference type="InterPro" id="IPR000587">
    <property type="entry name" value="Creatinase_N"/>
</dbReference>
<dbReference type="Pfam" id="PF16189">
    <property type="entry name" value="Creatinase_N_2"/>
    <property type="match status" value="1"/>
</dbReference>
<feature type="domain" description="Creatinase N-terminal" evidence="6">
    <location>
        <begin position="14"/>
        <end position="135"/>
    </location>
</feature>
<accession>A0A521DRQ4</accession>
<reference evidence="8 9" key="1">
    <citation type="submission" date="2017-05" db="EMBL/GenBank/DDBJ databases">
        <authorList>
            <person name="Varghese N."/>
            <person name="Submissions S."/>
        </authorList>
    </citation>
    <scope>NUCLEOTIDE SEQUENCE [LARGE SCALE GENOMIC DNA]</scope>
    <source>
        <strain evidence="8 9">DSM 28009</strain>
    </source>
</reference>
<protein>
    <submittedName>
        <fullName evidence="8">Xaa-Pro aminopeptidase</fullName>
    </submittedName>
</protein>
<feature type="domain" description="Peptidase M24" evidence="5">
    <location>
        <begin position="316"/>
        <end position="532"/>
    </location>
</feature>
<dbReference type="RefSeq" id="WP_185956703.1">
    <property type="nucleotide sequence ID" value="NZ_FXTE01000007.1"/>
</dbReference>
<evidence type="ECO:0000259" key="5">
    <source>
        <dbReference type="Pfam" id="PF00557"/>
    </source>
</evidence>
<evidence type="ECO:0000256" key="1">
    <source>
        <dbReference type="ARBA" id="ARBA00008766"/>
    </source>
</evidence>
<dbReference type="GO" id="GO:0070006">
    <property type="term" value="F:metalloaminopeptidase activity"/>
    <property type="evidence" value="ECO:0007669"/>
    <property type="project" value="InterPro"/>
</dbReference>
<evidence type="ECO:0000256" key="3">
    <source>
        <dbReference type="ARBA" id="ARBA00022801"/>
    </source>
</evidence>
<evidence type="ECO:0000256" key="4">
    <source>
        <dbReference type="ARBA" id="ARBA00023211"/>
    </source>
</evidence>
<dbReference type="InterPro" id="IPR032416">
    <property type="entry name" value="Peptidase_M24_C"/>
</dbReference>
<name>A0A521DRQ4_9RHOB</name>
<evidence type="ECO:0000259" key="6">
    <source>
        <dbReference type="Pfam" id="PF01321"/>
    </source>
</evidence>
<keyword evidence="9" id="KW-1185">Reference proteome</keyword>
<dbReference type="SUPFAM" id="SSF53092">
    <property type="entry name" value="Creatinase/prolidase N-terminal domain"/>
    <property type="match status" value="1"/>
</dbReference>
<dbReference type="InterPro" id="IPR050422">
    <property type="entry name" value="X-Pro_aminopeptidase_P"/>
</dbReference>
<dbReference type="Gene3D" id="3.40.350.10">
    <property type="entry name" value="Creatinase/prolidase N-terminal domain"/>
    <property type="match status" value="2"/>
</dbReference>
<dbReference type="FunFam" id="3.90.230.10:FF:000007">
    <property type="entry name" value="Xaa-Pro aminopeptidase P"/>
    <property type="match status" value="1"/>
</dbReference>
<gene>
    <name evidence="8" type="ORF">SAMN06265380_107107</name>
</gene>
<dbReference type="GO" id="GO:0046872">
    <property type="term" value="F:metal ion binding"/>
    <property type="evidence" value="ECO:0007669"/>
    <property type="project" value="UniProtKB-KW"/>
</dbReference>
<dbReference type="GO" id="GO:0005737">
    <property type="term" value="C:cytoplasm"/>
    <property type="evidence" value="ECO:0007669"/>
    <property type="project" value="UniProtKB-ARBA"/>
</dbReference>
<dbReference type="Proteomes" id="UP000319555">
    <property type="component" value="Unassembled WGS sequence"/>
</dbReference>
<sequence>MLDAPGTDRSAIVSALRAELKAQGLDAFIVPRYDAHQGEYVAPHDERLAFVTGFSGSAGMAIVTPETVALFVDGRYVVQAANQCAEAVFSHHHLFNEPPEYWLAAVAQKGWKIGFDSMHLPPVWFDRFEHGLEGSGAAMVATASNPVDAVWTDQPAAPQGQIEPFPLQFSGRAAGDKISDLATELTRREAGLLVETQPDNIAWLLNVRGSDVAFNPVPNSFLLLQSSGQVHWFVSDQKLDADVTDHMPENVSVQAPDGFLSTLSDLTAPGQAVIFDPDFSPTAVKQVLERTGAKGVPVNGLLSKTKARKNTTELEGLRACHIRDGIAWTEFCAWLAAQVQKQAEPVTEREAEQRVLAFRRAQDGFIHESFNTISAADGNAAMCHYATEADNTVPIQPRGTYLLDSGGQYDTGTTDATRSFSFGPQRPDGYDRAYTAVFKAFHALATLRFPAGTQGHHIDAICRRPLWDLGLDYDHGTGHGIGHRLSVHEHPQRIGKPYNPVDLMPGMVMSIEPGYYEAGRFGIRIENLFEIVEADDGFLEFSNMTWIPIQTDMLMPDMLNQLEIDWINDYHAKVLRQVGPHLSPLALRWAQTACATLTK</sequence>
<dbReference type="InterPro" id="IPR000994">
    <property type="entry name" value="Pept_M24"/>
</dbReference>
<dbReference type="Pfam" id="PF16188">
    <property type="entry name" value="Peptidase_M24_C"/>
    <property type="match status" value="1"/>
</dbReference>
<evidence type="ECO:0000313" key="8">
    <source>
        <dbReference type="EMBL" id="SMO74384.1"/>
    </source>
</evidence>
<dbReference type="InterPro" id="IPR036005">
    <property type="entry name" value="Creatinase/aminopeptidase-like"/>
</dbReference>
<keyword evidence="3" id="KW-0378">Hydrolase</keyword>
<dbReference type="AlphaFoldDB" id="A0A521DRQ4"/>
<feature type="domain" description="Peptidase M24 C-terminal" evidence="7">
    <location>
        <begin position="537"/>
        <end position="596"/>
    </location>
</feature>
<evidence type="ECO:0000259" key="7">
    <source>
        <dbReference type="Pfam" id="PF16188"/>
    </source>
</evidence>
<organism evidence="8 9">
    <name type="scientific">Ruegeria faecimaris</name>
    <dbReference type="NCBI Taxonomy" id="686389"/>
    <lineage>
        <taxon>Bacteria</taxon>
        <taxon>Pseudomonadati</taxon>
        <taxon>Pseudomonadota</taxon>
        <taxon>Alphaproteobacteria</taxon>
        <taxon>Rhodobacterales</taxon>
        <taxon>Roseobacteraceae</taxon>
        <taxon>Ruegeria</taxon>
    </lineage>
</organism>
<keyword evidence="4" id="KW-0464">Manganese</keyword>
<evidence type="ECO:0000256" key="2">
    <source>
        <dbReference type="ARBA" id="ARBA00022723"/>
    </source>
</evidence>
<dbReference type="PANTHER" id="PTHR43763">
    <property type="entry name" value="XAA-PRO AMINOPEPTIDASE 1"/>
    <property type="match status" value="1"/>
</dbReference>
<dbReference type="Pfam" id="PF01321">
    <property type="entry name" value="Creatinase_N"/>
    <property type="match status" value="1"/>
</dbReference>
<dbReference type="EMBL" id="FXTE01000007">
    <property type="protein sequence ID" value="SMO74384.1"/>
    <property type="molecule type" value="Genomic_DNA"/>
</dbReference>
<proteinExistence type="inferred from homology"/>
<evidence type="ECO:0000313" key="9">
    <source>
        <dbReference type="Proteomes" id="UP000319555"/>
    </source>
</evidence>
<keyword evidence="8" id="KW-0031">Aminopeptidase</keyword>
<dbReference type="PANTHER" id="PTHR43763:SF6">
    <property type="entry name" value="XAA-PRO AMINOPEPTIDASE 1"/>
    <property type="match status" value="1"/>
</dbReference>
<dbReference type="Gene3D" id="3.90.230.10">
    <property type="entry name" value="Creatinase/methionine aminopeptidase superfamily"/>
    <property type="match status" value="1"/>
</dbReference>
<dbReference type="InterPro" id="IPR029149">
    <property type="entry name" value="Creatin/AminoP/Spt16_N"/>
</dbReference>
<comment type="similarity">
    <text evidence="1">Belongs to the peptidase M24B family.</text>
</comment>
<dbReference type="Pfam" id="PF00557">
    <property type="entry name" value="Peptidase_M24"/>
    <property type="match status" value="1"/>
</dbReference>
<keyword evidence="2" id="KW-0479">Metal-binding</keyword>
<keyword evidence="8" id="KW-0645">Protease</keyword>
<dbReference type="CDD" id="cd01085">
    <property type="entry name" value="APP"/>
    <property type="match status" value="1"/>
</dbReference>